<dbReference type="Proteomes" id="UP000008837">
    <property type="component" value="Unassembled WGS sequence"/>
</dbReference>
<feature type="region of interest" description="Disordered" evidence="1">
    <location>
        <begin position="194"/>
        <end position="263"/>
    </location>
</feature>
<protein>
    <submittedName>
        <fullName evidence="2">Uncharacterized protein</fullName>
    </submittedName>
</protein>
<sequence length="263" mass="29356">MHMDYILRARLIRANKDLAEQLQRLWQEHQLKNACLVGMQFAREPCTTMPQLASWLGSKYLHVPSANDNEHVIEAQEQEALDLSLSLGYTAAAPTPDAETARHGNDEHARPKNVNWYWDQRSEPRCPTTSLSVYDANKSVSLTDAARLLLSEWPIGTSTDSYTYRPAYRGLDFDAGAALNSTPAGRFVSASQIVRPSIGRSNKPGKHTRQNDEPTSSPIYSSMQSSQPPSSQDGVVQTQLEPGRYARRRSMAAQPRKKRLGGF</sequence>
<dbReference type="EMBL" id="AAYY01000004">
    <property type="protein sequence ID" value="EDP43954.1"/>
    <property type="molecule type" value="Genomic_DNA"/>
</dbReference>
<evidence type="ECO:0000313" key="2">
    <source>
        <dbReference type="EMBL" id="EDP43954.1"/>
    </source>
</evidence>
<name>A8PX75_MALGO</name>
<gene>
    <name evidence="2" type="ORF">MGL_1351</name>
</gene>
<keyword evidence="3" id="KW-1185">Reference proteome</keyword>
<dbReference type="KEGG" id="mgl:MGL_1351"/>
<dbReference type="AlphaFoldDB" id="A8PX75"/>
<accession>A8PX75</accession>
<evidence type="ECO:0000256" key="1">
    <source>
        <dbReference type="SAM" id="MobiDB-lite"/>
    </source>
</evidence>
<proteinExistence type="predicted"/>
<dbReference type="RefSeq" id="XP_001731168.1">
    <property type="nucleotide sequence ID" value="XM_001731116.1"/>
</dbReference>
<dbReference type="STRING" id="425265.A8PX75"/>
<comment type="caution">
    <text evidence="2">The sequence shown here is derived from an EMBL/GenBank/DDBJ whole genome shotgun (WGS) entry which is preliminary data.</text>
</comment>
<dbReference type="OrthoDB" id="2382881at2759"/>
<dbReference type="VEuPathDB" id="FungiDB:MGL_1351"/>
<dbReference type="InParanoid" id="A8PX75"/>
<feature type="compositionally biased region" description="Basic residues" evidence="1">
    <location>
        <begin position="245"/>
        <end position="263"/>
    </location>
</feature>
<organism evidence="2 3">
    <name type="scientific">Malassezia globosa (strain ATCC MYA-4612 / CBS 7966)</name>
    <name type="common">Dandruff-associated fungus</name>
    <dbReference type="NCBI Taxonomy" id="425265"/>
    <lineage>
        <taxon>Eukaryota</taxon>
        <taxon>Fungi</taxon>
        <taxon>Dikarya</taxon>
        <taxon>Basidiomycota</taxon>
        <taxon>Ustilaginomycotina</taxon>
        <taxon>Malasseziomycetes</taxon>
        <taxon>Malasseziales</taxon>
        <taxon>Malasseziaceae</taxon>
        <taxon>Malassezia</taxon>
    </lineage>
</organism>
<evidence type="ECO:0000313" key="3">
    <source>
        <dbReference type="Proteomes" id="UP000008837"/>
    </source>
</evidence>
<feature type="compositionally biased region" description="Low complexity" evidence="1">
    <location>
        <begin position="216"/>
        <end position="232"/>
    </location>
</feature>
<reference evidence="2 3" key="1">
    <citation type="journal article" date="2007" name="Proc. Natl. Acad. Sci. U.S.A.">
        <title>Dandruff-associated Malassezia genomes reveal convergent and divergent virulence traits shared with plant and human fungal pathogens.</title>
        <authorList>
            <person name="Xu J."/>
            <person name="Saunders C.W."/>
            <person name="Hu P."/>
            <person name="Grant R.A."/>
            <person name="Boekhout T."/>
            <person name="Kuramae E.E."/>
            <person name="Kronstad J.W."/>
            <person name="Deangelis Y.M."/>
            <person name="Reeder N.L."/>
            <person name="Johnstone K.R."/>
            <person name="Leland M."/>
            <person name="Fieno A.M."/>
            <person name="Begley W.M."/>
            <person name="Sun Y."/>
            <person name="Lacey M.P."/>
            <person name="Chaudhary T."/>
            <person name="Keough T."/>
            <person name="Chu L."/>
            <person name="Sears R."/>
            <person name="Yuan B."/>
            <person name="Dawson T.L.Jr."/>
        </authorList>
    </citation>
    <scope>NUCLEOTIDE SEQUENCE [LARGE SCALE GENOMIC DNA]</scope>
    <source>
        <strain evidence="3">ATCC MYA-4612 / CBS 7966</strain>
    </source>
</reference>
<dbReference type="GeneID" id="5855475"/>